<dbReference type="Gene3D" id="3.40.50.720">
    <property type="entry name" value="NAD(P)-binding Rossmann-like Domain"/>
    <property type="match status" value="1"/>
</dbReference>
<dbReference type="AlphaFoldDB" id="A0A1F4T3R1"/>
<evidence type="ECO:0000259" key="1">
    <source>
        <dbReference type="Pfam" id="PF01370"/>
    </source>
</evidence>
<protein>
    <recommendedName>
        <fullName evidence="1">NAD-dependent epimerase/dehydratase domain-containing protein</fullName>
    </recommendedName>
</protein>
<gene>
    <name evidence="2" type="ORF">A3K49_00210</name>
</gene>
<organism evidence="2 3">
    <name type="scientific">candidate division WOR-1 bacterium RIFOXYC12_FULL_54_18</name>
    <dbReference type="NCBI Taxonomy" id="1802584"/>
    <lineage>
        <taxon>Bacteria</taxon>
        <taxon>Bacillati</taxon>
        <taxon>Saganbacteria</taxon>
    </lineage>
</organism>
<dbReference type="Pfam" id="PF01370">
    <property type="entry name" value="Epimerase"/>
    <property type="match status" value="1"/>
</dbReference>
<dbReference type="EMBL" id="MEUG01000001">
    <property type="protein sequence ID" value="OGC27445.1"/>
    <property type="molecule type" value="Genomic_DNA"/>
</dbReference>
<dbReference type="GO" id="GO:0005737">
    <property type="term" value="C:cytoplasm"/>
    <property type="evidence" value="ECO:0007669"/>
    <property type="project" value="TreeGrafter"/>
</dbReference>
<dbReference type="InterPro" id="IPR001509">
    <property type="entry name" value="Epimerase_deHydtase"/>
</dbReference>
<dbReference type="PANTHER" id="PTHR48079">
    <property type="entry name" value="PROTEIN YEEZ"/>
    <property type="match status" value="1"/>
</dbReference>
<feature type="domain" description="NAD-dependent epimerase/dehydratase" evidence="1">
    <location>
        <begin position="6"/>
        <end position="221"/>
    </location>
</feature>
<sequence length="315" mass="35616">MAHMKIFITGISGCVGHYLFDELRSNPNYHFYLLVRDPKKLRFSYKDDPRITILPGEMISVLTYAKLLGEMDTVIHLAADWGGNQSNYEFTVDMLNALDQNKCKKVIVFSTASILGDDNQLNPLAGEIGTHYIRGKYQLFKRLPDLAIYNKCHTLFPTWVLGGDSRHPYSHASSGILGLAKWLKLIRFFTVDATFHFIHARDIARITKFVLENEVKEKALVLGNKPISASAFLRAVCEHYKIPVYFQLPIPAWLVKGAAGILGKKLHPWDLYCFEKKHFIYQTIDAATFGLPTDLQGPAEVIRSLAGSQNKTIRA</sequence>
<dbReference type="InterPro" id="IPR036291">
    <property type="entry name" value="NAD(P)-bd_dom_sf"/>
</dbReference>
<dbReference type="GO" id="GO:0004029">
    <property type="term" value="F:aldehyde dehydrogenase (NAD+) activity"/>
    <property type="evidence" value="ECO:0007669"/>
    <property type="project" value="TreeGrafter"/>
</dbReference>
<dbReference type="Proteomes" id="UP000178602">
    <property type="component" value="Unassembled WGS sequence"/>
</dbReference>
<reference evidence="2 3" key="1">
    <citation type="journal article" date="2016" name="Nat. Commun.">
        <title>Thousands of microbial genomes shed light on interconnected biogeochemical processes in an aquifer system.</title>
        <authorList>
            <person name="Anantharaman K."/>
            <person name="Brown C.T."/>
            <person name="Hug L.A."/>
            <person name="Sharon I."/>
            <person name="Castelle C.J."/>
            <person name="Probst A.J."/>
            <person name="Thomas B.C."/>
            <person name="Singh A."/>
            <person name="Wilkins M.J."/>
            <person name="Karaoz U."/>
            <person name="Brodie E.L."/>
            <person name="Williams K.H."/>
            <person name="Hubbard S.S."/>
            <person name="Banfield J.F."/>
        </authorList>
    </citation>
    <scope>NUCLEOTIDE SEQUENCE [LARGE SCALE GENOMIC DNA]</scope>
</reference>
<name>A0A1F4T3R1_UNCSA</name>
<accession>A0A1F4T3R1</accession>
<dbReference type="SUPFAM" id="SSF51735">
    <property type="entry name" value="NAD(P)-binding Rossmann-fold domains"/>
    <property type="match status" value="1"/>
</dbReference>
<evidence type="ECO:0000313" key="2">
    <source>
        <dbReference type="EMBL" id="OGC27445.1"/>
    </source>
</evidence>
<dbReference type="PANTHER" id="PTHR48079:SF6">
    <property type="entry name" value="NAD(P)-BINDING DOMAIN-CONTAINING PROTEIN-RELATED"/>
    <property type="match status" value="1"/>
</dbReference>
<comment type="caution">
    <text evidence="2">The sequence shown here is derived from an EMBL/GenBank/DDBJ whole genome shotgun (WGS) entry which is preliminary data.</text>
</comment>
<proteinExistence type="predicted"/>
<dbReference type="InterPro" id="IPR051783">
    <property type="entry name" value="NAD(P)-dependent_oxidoreduct"/>
</dbReference>
<evidence type="ECO:0000313" key="3">
    <source>
        <dbReference type="Proteomes" id="UP000178602"/>
    </source>
</evidence>